<organism evidence="2 3">
    <name type="scientific">Tanacetum coccineum</name>
    <dbReference type="NCBI Taxonomy" id="301880"/>
    <lineage>
        <taxon>Eukaryota</taxon>
        <taxon>Viridiplantae</taxon>
        <taxon>Streptophyta</taxon>
        <taxon>Embryophyta</taxon>
        <taxon>Tracheophyta</taxon>
        <taxon>Spermatophyta</taxon>
        <taxon>Magnoliopsida</taxon>
        <taxon>eudicotyledons</taxon>
        <taxon>Gunneridae</taxon>
        <taxon>Pentapetalae</taxon>
        <taxon>asterids</taxon>
        <taxon>campanulids</taxon>
        <taxon>Asterales</taxon>
        <taxon>Asteraceae</taxon>
        <taxon>Asteroideae</taxon>
        <taxon>Anthemideae</taxon>
        <taxon>Anthemidinae</taxon>
        <taxon>Tanacetum</taxon>
    </lineage>
</organism>
<dbReference type="Proteomes" id="UP001151760">
    <property type="component" value="Unassembled WGS sequence"/>
</dbReference>
<keyword evidence="1" id="KW-1133">Transmembrane helix</keyword>
<keyword evidence="1" id="KW-0472">Membrane</keyword>
<gene>
    <name evidence="2" type="ORF">Tco_0876273</name>
</gene>
<protein>
    <submittedName>
        <fullName evidence="2">Uncharacterized protein</fullName>
    </submittedName>
</protein>
<comment type="caution">
    <text evidence="2">The sequence shown here is derived from an EMBL/GenBank/DDBJ whole genome shotgun (WGS) entry which is preliminary data.</text>
</comment>
<reference evidence="2" key="1">
    <citation type="journal article" date="2022" name="Int. J. Mol. Sci.">
        <title>Draft Genome of Tanacetum Coccineum: Genomic Comparison of Closely Related Tanacetum-Family Plants.</title>
        <authorList>
            <person name="Yamashiro T."/>
            <person name="Shiraishi A."/>
            <person name="Nakayama K."/>
            <person name="Satake H."/>
        </authorList>
    </citation>
    <scope>NUCLEOTIDE SEQUENCE</scope>
</reference>
<sequence>MGTCPSSLLANKAMLMLSVEAARYIIRTSPCIGAVSVGKVSTNFFISWSVAAAFCVHYIFFLSVQLLSTLKKGRDLSVPFERNRLKAANFPLRLCILRIQLPPKINIDSCHSHDILKFQNLWCIIKRDEMMAKQKGTEKPWSENRVPIVFGYICENTTALRREELNGPNCNLDIDGFCNGGELPGMVRVGSVTYFQDHKWYDELADRKLKDETLALKTKIEGSWGHATPGVLKFCKWLKSYFENFHEIENEVLTGSYANIKTEWTNNPYLDINHTLGRDYEATNTGCTQENKEHKGDPILEPSNYKVRRFEMMKYSFNDDEEYITIKESQYLNHSKDSLDAYRELLRLINEGWVVTTPEE</sequence>
<dbReference type="EMBL" id="BQNB010013568">
    <property type="protein sequence ID" value="GJT17567.1"/>
    <property type="molecule type" value="Genomic_DNA"/>
</dbReference>
<keyword evidence="3" id="KW-1185">Reference proteome</keyword>
<evidence type="ECO:0000256" key="1">
    <source>
        <dbReference type="SAM" id="Phobius"/>
    </source>
</evidence>
<name>A0ABQ5BUL7_9ASTR</name>
<feature type="transmembrane region" description="Helical" evidence="1">
    <location>
        <begin position="45"/>
        <end position="67"/>
    </location>
</feature>
<evidence type="ECO:0000313" key="3">
    <source>
        <dbReference type="Proteomes" id="UP001151760"/>
    </source>
</evidence>
<keyword evidence="1" id="KW-0812">Transmembrane</keyword>
<proteinExistence type="predicted"/>
<evidence type="ECO:0000313" key="2">
    <source>
        <dbReference type="EMBL" id="GJT17567.1"/>
    </source>
</evidence>
<reference evidence="2" key="2">
    <citation type="submission" date="2022-01" db="EMBL/GenBank/DDBJ databases">
        <authorList>
            <person name="Yamashiro T."/>
            <person name="Shiraishi A."/>
            <person name="Satake H."/>
            <person name="Nakayama K."/>
        </authorList>
    </citation>
    <scope>NUCLEOTIDE SEQUENCE</scope>
</reference>
<accession>A0ABQ5BUL7</accession>